<keyword evidence="7" id="KW-1185">Reference proteome</keyword>
<dbReference type="SUPFAM" id="SSF52540">
    <property type="entry name" value="P-loop containing nucleoside triphosphate hydrolases"/>
    <property type="match status" value="2"/>
</dbReference>
<dbReference type="OrthoDB" id="9766104at2"/>
<protein>
    <submittedName>
        <fullName evidence="6">ABC transporter</fullName>
    </submittedName>
</protein>
<sequence length="504" mass="55315">MTSTTQQTRLEMRNISISFSGFNALKQVNFTLEGGSIHALTGANGAGKSTLMTILSGAYSHYRGDIMIDGVPVDIHSPRAAKRYGIHLVQQEVDVALVPTLSVAENIMLDTLAQTGHVLNWSQLYRQAQALLDQLGVALDVRQRLDHCSLAEKQQILLARALSHECRFLILDEPTAPLDQAESARLFQVVRRLQADGIGIVFISHRIHELNEICDTLTVLRDGEFVSSGPMQGLSGEQIVERMLGHRLDDIFPPRRVTQGQEVLLQVTGLHDETLLRDISLTLRKGEILGLAGLAGAGKTELCKALFGATASQVANGEYRGTAWKPHSPHQSVEQGIALVPEERRKEGIFIDESVTMNLSVSASDSFSRWGIFSHKQAFRWARHIIAQLTIRTTGPMQKLARLSGGNQQKVAIGKWLRSEAQVLIFDEPTKGVDIKAKQDLFTLIDGLARQGKGIIYASGEFSELVGLCDRICVLWDGRIVAELDASDIDEETLLLYSTGGTPA</sequence>
<dbReference type="EMBL" id="QDKJ01000014">
    <property type="protein sequence ID" value="PWC10361.1"/>
    <property type="molecule type" value="Genomic_DNA"/>
</dbReference>
<dbReference type="InterPro" id="IPR050107">
    <property type="entry name" value="ABC_carbohydrate_import_ATPase"/>
</dbReference>
<dbReference type="CDD" id="cd03215">
    <property type="entry name" value="ABC_Carb_Monos_II"/>
    <property type="match status" value="1"/>
</dbReference>
<dbReference type="InterPro" id="IPR003593">
    <property type="entry name" value="AAA+_ATPase"/>
</dbReference>
<dbReference type="RefSeq" id="WP_109055478.1">
    <property type="nucleotide sequence ID" value="NZ_QDKJ01000014.1"/>
</dbReference>
<comment type="caution">
    <text evidence="6">The sequence shown here is derived from an EMBL/GenBank/DDBJ whole genome shotgun (WGS) entry which is preliminary data.</text>
</comment>
<dbReference type="InterPro" id="IPR017871">
    <property type="entry name" value="ABC_transporter-like_CS"/>
</dbReference>
<dbReference type="CDD" id="cd03216">
    <property type="entry name" value="ABC_Carb_Monos_I"/>
    <property type="match status" value="1"/>
</dbReference>
<gene>
    <name evidence="6" type="ORF">B4923_16580</name>
</gene>
<dbReference type="SMART" id="SM00382">
    <property type="entry name" value="AAA"/>
    <property type="match status" value="2"/>
</dbReference>
<keyword evidence="1" id="KW-0813">Transport</keyword>
<dbReference type="InterPro" id="IPR027417">
    <property type="entry name" value="P-loop_NTPase"/>
</dbReference>
<evidence type="ECO:0000256" key="2">
    <source>
        <dbReference type="ARBA" id="ARBA00022737"/>
    </source>
</evidence>
<evidence type="ECO:0000259" key="5">
    <source>
        <dbReference type="PROSITE" id="PS50893"/>
    </source>
</evidence>
<accession>A0A2U1TLT0</accession>
<dbReference type="PANTHER" id="PTHR43790:SF9">
    <property type="entry name" value="GALACTOFURANOSE TRANSPORTER ATP-BINDING PROTEIN YTFR"/>
    <property type="match status" value="1"/>
</dbReference>
<reference evidence="6 7" key="1">
    <citation type="submission" date="2018-04" db="EMBL/GenBank/DDBJ databases">
        <title>Brenneria corticis sp.nov.</title>
        <authorList>
            <person name="Li Y."/>
        </authorList>
    </citation>
    <scope>NUCLEOTIDE SEQUENCE [LARGE SCALE GENOMIC DNA]</scope>
    <source>
        <strain evidence="6 7">LMG 27715</strain>
    </source>
</reference>
<dbReference type="GO" id="GO:0005524">
    <property type="term" value="F:ATP binding"/>
    <property type="evidence" value="ECO:0007669"/>
    <property type="project" value="UniProtKB-KW"/>
</dbReference>
<keyword evidence="4" id="KW-0067">ATP-binding</keyword>
<feature type="domain" description="ABC transporter" evidence="5">
    <location>
        <begin position="10"/>
        <end position="247"/>
    </location>
</feature>
<feature type="domain" description="ABC transporter" evidence="5">
    <location>
        <begin position="246"/>
        <end position="502"/>
    </location>
</feature>
<proteinExistence type="predicted"/>
<dbReference type="GO" id="GO:0016887">
    <property type="term" value="F:ATP hydrolysis activity"/>
    <property type="evidence" value="ECO:0007669"/>
    <property type="project" value="InterPro"/>
</dbReference>
<dbReference type="Gene3D" id="3.40.50.300">
    <property type="entry name" value="P-loop containing nucleotide triphosphate hydrolases"/>
    <property type="match status" value="2"/>
</dbReference>
<keyword evidence="3" id="KW-0547">Nucleotide-binding</keyword>
<dbReference type="Proteomes" id="UP000245138">
    <property type="component" value="Unassembled WGS sequence"/>
</dbReference>
<name>A0A2U1TLT0_9GAMM</name>
<keyword evidence="2" id="KW-0677">Repeat</keyword>
<dbReference type="Pfam" id="PF00005">
    <property type="entry name" value="ABC_tran"/>
    <property type="match status" value="2"/>
</dbReference>
<evidence type="ECO:0000313" key="6">
    <source>
        <dbReference type="EMBL" id="PWC10361.1"/>
    </source>
</evidence>
<dbReference type="PANTHER" id="PTHR43790">
    <property type="entry name" value="CARBOHYDRATE TRANSPORT ATP-BINDING PROTEIN MG119-RELATED"/>
    <property type="match status" value="1"/>
</dbReference>
<evidence type="ECO:0000256" key="1">
    <source>
        <dbReference type="ARBA" id="ARBA00022448"/>
    </source>
</evidence>
<dbReference type="AlphaFoldDB" id="A0A2U1TLT0"/>
<dbReference type="PROSITE" id="PS00211">
    <property type="entry name" value="ABC_TRANSPORTER_1"/>
    <property type="match status" value="1"/>
</dbReference>
<evidence type="ECO:0000256" key="4">
    <source>
        <dbReference type="ARBA" id="ARBA00022840"/>
    </source>
</evidence>
<evidence type="ECO:0000313" key="7">
    <source>
        <dbReference type="Proteomes" id="UP000245138"/>
    </source>
</evidence>
<organism evidence="6 7">
    <name type="scientific">Brenneria roseae subsp. americana</name>
    <dbReference type="NCBI Taxonomy" id="1508507"/>
    <lineage>
        <taxon>Bacteria</taxon>
        <taxon>Pseudomonadati</taxon>
        <taxon>Pseudomonadota</taxon>
        <taxon>Gammaproteobacteria</taxon>
        <taxon>Enterobacterales</taxon>
        <taxon>Pectobacteriaceae</taxon>
        <taxon>Brenneria</taxon>
    </lineage>
</organism>
<dbReference type="InterPro" id="IPR003439">
    <property type="entry name" value="ABC_transporter-like_ATP-bd"/>
</dbReference>
<dbReference type="PROSITE" id="PS50893">
    <property type="entry name" value="ABC_TRANSPORTER_2"/>
    <property type="match status" value="2"/>
</dbReference>
<evidence type="ECO:0000256" key="3">
    <source>
        <dbReference type="ARBA" id="ARBA00022741"/>
    </source>
</evidence>